<evidence type="ECO:0000313" key="2">
    <source>
        <dbReference type="EMBL" id="GLG88841.1"/>
    </source>
</evidence>
<protein>
    <recommendedName>
        <fullName evidence="1">Putative Se/S carrier protein-like domain-containing protein</fullName>
    </recommendedName>
</protein>
<reference evidence="2" key="2">
    <citation type="submission" date="2022-11" db="EMBL/GenBank/DDBJ databases">
        <title>Draft genome sequence of Sellimonas catena strain 18CBH55.</title>
        <authorList>
            <person name="Hisatomi A."/>
            <person name="Ohkuma M."/>
            <person name="Sakamoto M."/>
        </authorList>
    </citation>
    <scope>NUCLEOTIDE SEQUENCE</scope>
    <source>
        <strain evidence="2">18CBH55</strain>
    </source>
</reference>
<dbReference type="Proteomes" id="UP001145094">
    <property type="component" value="Unassembled WGS sequence"/>
</dbReference>
<evidence type="ECO:0000313" key="3">
    <source>
        <dbReference type="Proteomes" id="UP001145094"/>
    </source>
</evidence>
<name>A0A9W6CB40_9FIRM</name>
<accession>A0A9W6CB40</accession>
<gene>
    <name evidence="2" type="ORF">Selli2_02670</name>
</gene>
<proteinExistence type="predicted"/>
<dbReference type="RefSeq" id="WP_281844276.1">
    <property type="nucleotide sequence ID" value="NZ_BSCH01000002.1"/>
</dbReference>
<dbReference type="Pfam" id="PF11823">
    <property type="entry name" value="Se_S_carrier"/>
    <property type="match status" value="1"/>
</dbReference>
<evidence type="ECO:0000259" key="1">
    <source>
        <dbReference type="Pfam" id="PF11823"/>
    </source>
</evidence>
<sequence>MHIVFFSTSDVFKAEEILNEKNIECKVVPTPVQDKAYCGVCVETQDRQAKTFMGDMEFEVLE</sequence>
<organism evidence="2 3">
    <name type="scientific">Sellimonas catena</name>
    <dbReference type="NCBI Taxonomy" id="2994035"/>
    <lineage>
        <taxon>Bacteria</taxon>
        <taxon>Bacillati</taxon>
        <taxon>Bacillota</taxon>
        <taxon>Clostridia</taxon>
        <taxon>Lachnospirales</taxon>
        <taxon>Lachnospiraceae</taxon>
        <taxon>Sellimonas</taxon>
    </lineage>
</organism>
<comment type="caution">
    <text evidence="2">The sequence shown here is derived from an EMBL/GenBank/DDBJ whole genome shotgun (WGS) entry which is preliminary data.</text>
</comment>
<dbReference type="AlphaFoldDB" id="A0A9W6CB40"/>
<feature type="domain" description="Putative Se/S carrier protein-like" evidence="1">
    <location>
        <begin position="3"/>
        <end position="49"/>
    </location>
</feature>
<dbReference type="InterPro" id="IPR021778">
    <property type="entry name" value="Se/S_carrier-like"/>
</dbReference>
<reference evidence="2" key="1">
    <citation type="submission" date="2022-11" db="EMBL/GenBank/DDBJ databases">
        <title>Draft genome sequence of Sellimonas catena strain 18CBH55.</title>
        <authorList>
            <person name="Atsushi H."/>
            <person name="Moriya O."/>
            <person name="Mitsuo S."/>
        </authorList>
    </citation>
    <scope>NUCLEOTIDE SEQUENCE</scope>
    <source>
        <strain evidence="2">18CBH55</strain>
    </source>
</reference>
<dbReference type="EMBL" id="BSCH01000002">
    <property type="protein sequence ID" value="GLG88841.1"/>
    <property type="molecule type" value="Genomic_DNA"/>
</dbReference>
<reference evidence="2" key="3">
    <citation type="journal article" date="2023" name="Int. J. Syst. Evol. Microbiol.">
        <title>Sellimonas catena sp. nov., isolated from human faeces.</title>
        <authorList>
            <person name="Hisatomi A."/>
            <person name="Ohkuma M."/>
            <person name="Sakamoto M."/>
        </authorList>
    </citation>
    <scope>NUCLEOTIDE SEQUENCE</scope>
    <source>
        <strain evidence="2">18CBH55</strain>
    </source>
</reference>